<protein>
    <recommendedName>
        <fullName evidence="1">KY-like immunoglobulin-like domain-containing protein</fullName>
    </recommendedName>
</protein>
<dbReference type="Proteomes" id="UP000193498">
    <property type="component" value="Unassembled WGS sequence"/>
</dbReference>
<accession>A0A1Y1YR93</accession>
<dbReference type="EMBL" id="MCFE01000084">
    <property type="protein sequence ID" value="ORY00334.1"/>
    <property type="molecule type" value="Genomic_DNA"/>
</dbReference>
<dbReference type="PANTHER" id="PTHR46333:SF2">
    <property type="entry name" value="CYTOKINESIS PROTEIN 3"/>
    <property type="match status" value="1"/>
</dbReference>
<gene>
    <name evidence="2" type="ORF">K493DRAFT_104036</name>
</gene>
<dbReference type="AlphaFoldDB" id="A0A1Y1YR93"/>
<evidence type="ECO:0000313" key="2">
    <source>
        <dbReference type="EMBL" id="ORY00334.1"/>
    </source>
</evidence>
<keyword evidence="3" id="KW-1185">Reference proteome</keyword>
<dbReference type="InParanoid" id="A0A1Y1YR93"/>
<comment type="caution">
    <text evidence="2">The sequence shown here is derived from an EMBL/GenBank/DDBJ whole genome shotgun (WGS) entry which is preliminary data.</text>
</comment>
<organism evidence="2 3">
    <name type="scientific">Basidiobolus meristosporus CBS 931.73</name>
    <dbReference type="NCBI Taxonomy" id="1314790"/>
    <lineage>
        <taxon>Eukaryota</taxon>
        <taxon>Fungi</taxon>
        <taxon>Fungi incertae sedis</taxon>
        <taxon>Zoopagomycota</taxon>
        <taxon>Entomophthoromycotina</taxon>
        <taxon>Basidiobolomycetes</taxon>
        <taxon>Basidiobolales</taxon>
        <taxon>Basidiobolaceae</taxon>
        <taxon>Basidiobolus</taxon>
    </lineage>
</organism>
<sequence>MTPPSLFIVNHLPIDSPHQQFISPPATEDEFRRLPFVSHAFISLGLRFLNCPQNLMTIDRNTPLPLEFNLGLSKICRIKATMNTTHSCAENATTVQVDHSKSTATVSAYPPSVGEWKLEFFGQSDLSVNAMPGLCTVYLHVESLPYTEPPCFCTQYAVDPQYNFSIRGPLLQNLPLHQSQDFGVFLWTEKQHKLPKVVLISPRNNFHDLHPQIVSRDQVEYVATGVRLNEPGSWRVGYQPLGAGTSYQVIASYTCR</sequence>
<reference evidence="2 3" key="1">
    <citation type="submission" date="2016-07" db="EMBL/GenBank/DDBJ databases">
        <title>Pervasive Adenine N6-methylation of Active Genes in Fungi.</title>
        <authorList>
            <consortium name="DOE Joint Genome Institute"/>
            <person name="Mondo S.J."/>
            <person name="Dannebaum R.O."/>
            <person name="Kuo R.C."/>
            <person name="Labutti K."/>
            <person name="Haridas S."/>
            <person name="Kuo A."/>
            <person name="Salamov A."/>
            <person name="Ahrendt S.R."/>
            <person name="Lipzen A."/>
            <person name="Sullivan W."/>
            <person name="Andreopoulos W.B."/>
            <person name="Clum A."/>
            <person name="Lindquist E."/>
            <person name="Daum C."/>
            <person name="Ramamoorthy G.K."/>
            <person name="Gryganskyi A."/>
            <person name="Culley D."/>
            <person name="Magnuson J.K."/>
            <person name="James T.Y."/>
            <person name="O'Malley M.A."/>
            <person name="Stajich J.E."/>
            <person name="Spatafora J.W."/>
            <person name="Visel A."/>
            <person name="Grigoriev I.V."/>
        </authorList>
    </citation>
    <scope>NUCLEOTIDE SEQUENCE [LARGE SCALE GENOMIC DNA]</scope>
    <source>
        <strain evidence="2 3">CBS 931.73</strain>
    </source>
</reference>
<dbReference type="InterPro" id="IPR056564">
    <property type="entry name" value="Ig-like_KY"/>
</dbReference>
<dbReference type="Pfam" id="PF23265">
    <property type="entry name" value="Ig-like_KY"/>
    <property type="match status" value="1"/>
</dbReference>
<evidence type="ECO:0000259" key="1">
    <source>
        <dbReference type="Pfam" id="PF23265"/>
    </source>
</evidence>
<name>A0A1Y1YR93_9FUNG</name>
<dbReference type="InterPro" id="IPR052557">
    <property type="entry name" value="CAP/Cytokinesis_protein"/>
</dbReference>
<dbReference type="PANTHER" id="PTHR46333">
    <property type="entry name" value="CYTOKINESIS PROTEIN 3"/>
    <property type="match status" value="1"/>
</dbReference>
<evidence type="ECO:0000313" key="3">
    <source>
        <dbReference type="Proteomes" id="UP000193498"/>
    </source>
</evidence>
<proteinExistence type="predicted"/>
<feature type="domain" description="KY-like immunoglobulin-like" evidence="1">
    <location>
        <begin position="29"/>
        <end position="144"/>
    </location>
</feature>
<dbReference type="GO" id="GO:0005737">
    <property type="term" value="C:cytoplasm"/>
    <property type="evidence" value="ECO:0007669"/>
    <property type="project" value="TreeGrafter"/>
</dbReference>